<dbReference type="InterPro" id="IPR037818">
    <property type="entry name" value="TAF8"/>
</dbReference>
<dbReference type="GO" id="GO:0046982">
    <property type="term" value="F:protein heterodimerization activity"/>
    <property type="evidence" value="ECO:0007669"/>
    <property type="project" value="InterPro"/>
</dbReference>
<sequence>MAELHAHAGTKRPHTADANEPSKKQRVHRAVKHVQRMPAHVEPAPQDPIFAQGQLLRSISAALAVAGFDSVKPTALEMLRSHTEEYMLKLLSYVRVSMMTSRRTTPTAQDFSIALAQIPNAQTASLLKPQLKFSIPEDVACPSISEPEPPMPAAPDFTRLLAPLMDDQPPNYIPKHFPRLPPKHAWLQTPVFAERETDARKMREKATQEGMMAEQALRKLAAAAKSGALKAEKRRTNALSGPGKARGRKARQVEKAEDIFSDVLKEVGGSEDVEEANMLNPAETVDSGVDPGMPEGVVVNYDMGHWRRGRGRHTLRL</sequence>
<evidence type="ECO:0000256" key="4">
    <source>
        <dbReference type="ARBA" id="ARBA00023015"/>
    </source>
</evidence>
<keyword evidence="6" id="KW-0539">Nucleus</keyword>
<feature type="compositionally biased region" description="Basic and acidic residues" evidence="7">
    <location>
        <begin position="14"/>
        <end position="23"/>
    </location>
</feature>
<evidence type="ECO:0000313" key="10">
    <source>
        <dbReference type="EMBL" id="WPH01247.1"/>
    </source>
</evidence>
<feature type="region of interest" description="Disordered" evidence="7">
    <location>
        <begin position="1"/>
        <end position="26"/>
    </location>
</feature>
<evidence type="ECO:0000256" key="6">
    <source>
        <dbReference type="ARBA" id="ARBA00023242"/>
    </source>
</evidence>
<dbReference type="Proteomes" id="UP001303373">
    <property type="component" value="Chromosome 5"/>
</dbReference>
<dbReference type="PANTHER" id="PTHR46469:SF1">
    <property type="entry name" value="TRANSCRIPTION INITIATION FACTOR TFIID SUBUNIT 8"/>
    <property type="match status" value="1"/>
</dbReference>
<dbReference type="GO" id="GO:0005669">
    <property type="term" value="C:transcription factor TFIID complex"/>
    <property type="evidence" value="ECO:0007669"/>
    <property type="project" value="InterPro"/>
</dbReference>
<dbReference type="Gene3D" id="1.10.20.10">
    <property type="entry name" value="Histone, subunit A"/>
    <property type="match status" value="1"/>
</dbReference>
<dbReference type="InterPro" id="IPR019473">
    <property type="entry name" value="TFIID_su8_C"/>
</dbReference>
<evidence type="ECO:0000256" key="5">
    <source>
        <dbReference type="ARBA" id="ARBA00023163"/>
    </source>
</evidence>
<reference evidence="10 11" key="1">
    <citation type="submission" date="2023-11" db="EMBL/GenBank/DDBJ databases">
        <title>An acidophilic fungus is an integral part of prey digestion in a carnivorous sundew plant.</title>
        <authorList>
            <person name="Tsai I.J."/>
        </authorList>
    </citation>
    <scope>NUCLEOTIDE SEQUENCE [LARGE SCALE GENOMIC DNA]</scope>
    <source>
        <strain evidence="10">169a</strain>
    </source>
</reference>
<keyword evidence="5" id="KW-0804">Transcription</keyword>
<dbReference type="Pfam" id="PF10406">
    <property type="entry name" value="TAF8_C"/>
    <property type="match status" value="1"/>
</dbReference>
<comment type="similarity">
    <text evidence="2">Belongs to the TAF8 family.</text>
</comment>
<evidence type="ECO:0000256" key="1">
    <source>
        <dbReference type="ARBA" id="ARBA00004123"/>
    </source>
</evidence>
<name>A0AAQ3MAD0_9PEZI</name>
<feature type="domain" description="Transcription factor TFIID subunit 8 C-terminal" evidence="9">
    <location>
        <begin position="172"/>
        <end position="220"/>
    </location>
</feature>
<dbReference type="EMBL" id="CP138584">
    <property type="protein sequence ID" value="WPH01247.1"/>
    <property type="molecule type" value="Genomic_DNA"/>
</dbReference>
<proteinExistence type="inferred from homology"/>
<dbReference type="CDD" id="cd08049">
    <property type="entry name" value="TAF8"/>
    <property type="match status" value="1"/>
</dbReference>
<evidence type="ECO:0000256" key="7">
    <source>
        <dbReference type="SAM" id="MobiDB-lite"/>
    </source>
</evidence>
<organism evidence="10 11">
    <name type="scientific">Acrodontium crateriforme</name>
    <dbReference type="NCBI Taxonomy" id="150365"/>
    <lineage>
        <taxon>Eukaryota</taxon>
        <taxon>Fungi</taxon>
        <taxon>Dikarya</taxon>
        <taxon>Ascomycota</taxon>
        <taxon>Pezizomycotina</taxon>
        <taxon>Dothideomycetes</taxon>
        <taxon>Dothideomycetidae</taxon>
        <taxon>Mycosphaerellales</taxon>
        <taxon>Teratosphaeriaceae</taxon>
        <taxon>Acrodontium</taxon>
    </lineage>
</organism>
<keyword evidence="11" id="KW-1185">Reference proteome</keyword>
<evidence type="ECO:0000256" key="3">
    <source>
        <dbReference type="ARBA" id="ARBA00017307"/>
    </source>
</evidence>
<dbReference type="AlphaFoldDB" id="A0AAQ3MAD0"/>
<dbReference type="InterPro" id="IPR009072">
    <property type="entry name" value="Histone-fold"/>
</dbReference>
<dbReference type="CDD" id="cd00076">
    <property type="entry name" value="HFD_SF"/>
    <property type="match status" value="1"/>
</dbReference>
<feature type="domain" description="Bromodomain associated" evidence="8">
    <location>
        <begin position="53"/>
        <end position="117"/>
    </location>
</feature>
<evidence type="ECO:0000256" key="2">
    <source>
        <dbReference type="ARBA" id="ARBA00008767"/>
    </source>
</evidence>
<feature type="region of interest" description="Disordered" evidence="7">
    <location>
        <begin position="227"/>
        <end position="253"/>
    </location>
</feature>
<gene>
    <name evidence="10" type="ORF">R9X50_00408400</name>
</gene>
<dbReference type="Pfam" id="PF07524">
    <property type="entry name" value="Bromo_TP"/>
    <property type="match status" value="1"/>
</dbReference>
<accession>A0AAQ3MAD0</accession>
<protein>
    <recommendedName>
        <fullName evidence="3">Transcription initiation factor TFIID subunit 8</fullName>
    </recommendedName>
</protein>
<dbReference type="PANTHER" id="PTHR46469">
    <property type="entry name" value="TRANSCRIPTION INITIATION FACTOR TFIID SUBUNIT 8"/>
    <property type="match status" value="1"/>
</dbReference>
<evidence type="ECO:0000259" key="9">
    <source>
        <dbReference type="Pfam" id="PF10406"/>
    </source>
</evidence>
<dbReference type="InterPro" id="IPR006565">
    <property type="entry name" value="BTP"/>
</dbReference>
<dbReference type="GO" id="GO:0006367">
    <property type="term" value="P:transcription initiation at RNA polymerase II promoter"/>
    <property type="evidence" value="ECO:0007669"/>
    <property type="project" value="TreeGrafter"/>
</dbReference>
<keyword evidence="4" id="KW-0805">Transcription regulation</keyword>
<evidence type="ECO:0000313" key="11">
    <source>
        <dbReference type="Proteomes" id="UP001303373"/>
    </source>
</evidence>
<evidence type="ECO:0000259" key="8">
    <source>
        <dbReference type="Pfam" id="PF07524"/>
    </source>
</evidence>
<comment type="subcellular location">
    <subcellularLocation>
        <location evidence="1">Nucleus</location>
    </subcellularLocation>
</comment>